<comment type="caution">
    <text evidence="1">The sequence shown here is derived from an EMBL/GenBank/DDBJ whole genome shotgun (WGS) entry which is preliminary data.</text>
</comment>
<protein>
    <submittedName>
        <fullName evidence="1">Uncharacterized protein</fullName>
    </submittedName>
</protein>
<accession>A0ACC2T5N4</accession>
<dbReference type="EMBL" id="QTSX02003605">
    <property type="protein sequence ID" value="KAJ9069854.1"/>
    <property type="molecule type" value="Genomic_DNA"/>
</dbReference>
<gene>
    <name evidence="1" type="ORF">DSO57_1014337</name>
</gene>
<name>A0ACC2T5N4_9FUNG</name>
<reference evidence="1" key="1">
    <citation type="submission" date="2022-04" db="EMBL/GenBank/DDBJ databases">
        <title>Genome of the entomopathogenic fungus Entomophthora muscae.</title>
        <authorList>
            <person name="Elya C."/>
            <person name="Lovett B.R."/>
            <person name="Lee E."/>
            <person name="Macias A.M."/>
            <person name="Hajek A.E."/>
            <person name="De Bivort B.L."/>
            <person name="Kasson M.T."/>
            <person name="De Fine Licht H.H."/>
            <person name="Stajich J.E."/>
        </authorList>
    </citation>
    <scope>NUCLEOTIDE SEQUENCE</scope>
    <source>
        <strain evidence="1">Berkeley</strain>
    </source>
</reference>
<keyword evidence="2" id="KW-1185">Reference proteome</keyword>
<evidence type="ECO:0000313" key="1">
    <source>
        <dbReference type="EMBL" id="KAJ9069854.1"/>
    </source>
</evidence>
<proteinExistence type="predicted"/>
<organism evidence="1 2">
    <name type="scientific">Entomophthora muscae</name>
    <dbReference type="NCBI Taxonomy" id="34485"/>
    <lineage>
        <taxon>Eukaryota</taxon>
        <taxon>Fungi</taxon>
        <taxon>Fungi incertae sedis</taxon>
        <taxon>Zoopagomycota</taxon>
        <taxon>Entomophthoromycotina</taxon>
        <taxon>Entomophthoromycetes</taxon>
        <taxon>Entomophthorales</taxon>
        <taxon>Entomophthoraceae</taxon>
        <taxon>Entomophthora</taxon>
    </lineage>
</organism>
<dbReference type="Proteomes" id="UP001165960">
    <property type="component" value="Unassembled WGS sequence"/>
</dbReference>
<sequence length="194" mass="22795">MGASIAYPVPQPKLSLSNFVRDFMQSRKQHEQELERARNNPSLNFMTTFMQNLTQFVPRVTGVRIFRDNVVKIFTWETPKNSWGVFFIYVLVCLRPVWLVILPFMIMWFQQFQEYVKEISEVDSGMSSPRERGARCEGHTPEPQSPSYYPIFGNDFMAARETAAKYALNMQFMQNIMGTHVQIHNQNEKKLERI</sequence>
<evidence type="ECO:0000313" key="2">
    <source>
        <dbReference type="Proteomes" id="UP001165960"/>
    </source>
</evidence>